<dbReference type="SMART" id="SM00256">
    <property type="entry name" value="FBOX"/>
    <property type="match status" value="1"/>
</dbReference>
<dbReference type="AlphaFoldDB" id="A0A8I6WPU2"/>
<dbReference type="InterPro" id="IPR053197">
    <property type="entry name" value="F-box_SCFL_complex_component"/>
</dbReference>
<dbReference type="PANTHER" id="PTHR34223">
    <property type="entry name" value="OS11G0201299 PROTEIN"/>
    <property type="match status" value="1"/>
</dbReference>
<dbReference type="Gene3D" id="1.20.1280.50">
    <property type="match status" value="1"/>
</dbReference>
<evidence type="ECO:0000259" key="1">
    <source>
        <dbReference type="PROSITE" id="PS50181"/>
    </source>
</evidence>
<reference evidence="2" key="3">
    <citation type="submission" date="2022-01" db="UniProtKB">
        <authorList>
            <consortium name="EnsemblPlants"/>
        </authorList>
    </citation>
    <scope>IDENTIFICATION</scope>
    <source>
        <strain evidence="2">subsp. vulgare</strain>
    </source>
</reference>
<dbReference type="EnsemblPlants" id="HORVU.MOREX.r3.2HG0173930.1">
    <property type="protein sequence ID" value="HORVU.MOREX.r3.2HG0173930.1"/>
    <property type="gene ID" value="HORVU.MOREX.r3.2HG0173930"/>
</dbReference>
<dbReference type="InterPro" id="IPR001810">
    <property type="entry name" value="F-box_dom"/>
</dbReference>
<reference evidence="2" key="2">
    <citation type="submission" date="2020-10" db="EMBL/GenBank/DDBJ databases">
        <authorList>
            <person name="Scholz U."/>
            <person name="Mascher M."/>
            <person name="Fiebig A."/>
        </authorList>
    </citation>
    <scope>NUCLEOTIDE SEQUENCE [LARGE SCALE GENOMIC DNA]</scope>
    <source>
        <strain evidence="2">cv. Morex</strain>
    </source>
</reference>
<evidence type="ECO:0000313" key="3">
    <source>
        <dbReference type="Proteomes" id="UP000011116"/>
    </source>
</evidence>
<dbReference type="InterPro" id="IPR036047">
    <property type="entry name" value="F-box-like_dom_sf"/>
</dbReference>
<dbReference type="Proteomes" id="UP000011116">
    <property type="component" value="Chromosome 2H"/>
</dbReference>
<evidence type="ECO:0000313" key="2">
    <source>
        <dbReference type="EnsemblPlants" id="HORVU.MOREX.r3.2HG0173930.1"/>
    </source>
</evidence>
<feature type="domain" description="F-box" evidence="1">
    <location>
        <begin position="15"/>
        <end position="51"/>
    </location>
</feature>
<dbReference type="PANTHER" id="PTHR34223:SF106">
    <property type="entry name" value="MEIOTIC F-BOX PROTEIN MOF"/>
    <property type="match status" value="1"/>
</dbReference>
<accession>A0A8I6WPU2</accession>
<dbReference type="PROSITE" id="PS50181">
    <property type="entry name" value="FBOX"/>
    <property type="match status" value="1"/>
</dbReference>
<name>A0A8I6WPU2_HORVV</name>
<dbReference type="Gramene" id="HORVU.MOREX.r2.2HG0143740.1">
    <property type="protein sequence ID" value="HORVU.MOREX.r2.2HG0143740.1"/>
    <property type="gene ID" value="HORVU.MOREX.r2.2HG0143740"/>
</dbReference>
<proteinExistence type="predicted"/>
<dbReference type="InterPro" id="IPR032675">
    <property type="entry name" value="LRR_dom_sf"/>
</dbReference>
<dbReference type="Gene3D" id="3.80.10.10">
    <property type="entry name" value="Ribonuclease Inhibitor"/>
    <property type="match status" value="1"/>
</dbReference>
<protein>
    <recommendedName>
        <fullName evidence="1">F-box domain-containing protein</fullName>
    </recommendedName>
</protein>
<dbReference type="Gramene" id="HORVU.MOREX.r3.2HG0173930.1">
    <property type="protein sequence ID" value="HORVU.MOREX.r3.2HG0173930.1"/>
    <property type="gene ID" value="HORVU.MOREX.r3.2HG0173930"/>
</dbReference>
<reference evidence="3" key="1">
    <citation type="journal article" date="2012" name="Nature">
        <title>A physical, genetic and functional sequence assembly of the barley genome.</title>
        <authorList>
            <consortium name="The International Barley Genome Sequencing Consortium"/>
            <person name="Mayer K.F."/>
            <person name="Waugh R."/>
            <person name="Brown J.W."/>
            <person name="Schulman A."/>
            <person name="Langridge P."/>
            <person name="Platzer M."/>
            <person name="Fincher G.B."/>
            <person name="Muehlbauer G.J."/>
            <person name="Sato K."/>
            <person name="Close T.J."/>
            <person name="Wise R.P."/>
            <person name="Stein N."/>
        </authorList>
    </citation>
    <scope>NUCLEOTIDE SEQUENCE [LARGE SCALE GENOMIC DNA]</scope>
    <source>
        <strain evidence="3">cv. Morex</strain>
    </source>
</reference>
<dbReference type="SUPFAM" id="SSF81383">
    <property type="entry name" value="F-box domain"/>
    <property type="match status" value="1"/>
</dbReference>
<dbReference type="InterPro" id="IPR053781">
    <property type="entry name" value="F-box_AtFBL13-like"/>
</dbReference>
<dbReference type="SUPFAM" id="SSF52047">
    <property type="entry name" value="RNI-like"/>
    <property type="match status" value="1"/>
</dbReference>
<dbReference type="Pfam" id="PF00646">
    <property type="entry name" value="F-box"/>
    <property type="match status" value="1"/>
</dbReference>
<sequence length="396" mass="44354">MAEDCGHRKRARMDADRLSDLPDCLLQDILSRLGSRQAMRTSALSRRWRHVWRSVRCVDIDQREFPGSGTLGSRQYQSFEDFADGMLTWPPLDTPLDTFRVHLSDIMNTTSFGRWIRRGLRRRPATVDLQCDYADGYIMWPPQNVDMAAAACRLTRLRLSGVTLGICFGPELGGQLPVLEDLHVHNCNYYGSLTIASPTLKSLAVTCTMISYSTNTVAIAAPRLASLHLVLPFGRNGSISVAPGNEALPSLVEASICLNVMDQRAYKAKLPFLRSMRSFLDRLTNVRKIELSGFTMTALLDHESQDFPVFENLRTLLLNGCDIGAINFQVLMKVLENAPNLEKLRLRHCKFLGRPKRSKGKAKPKRTCLATVGRSLVTVQTTSLVVVLLELLLCIF</sequence>
<dbReference type="CDD" id="cd22160">
    <property type="entry name" value="F-box_AtFBL13-like"/>
    <property type="match status" value="1"/>
</dbReference>
<keyword evidence="3" id="KW-1185">Reference proteome</keyword>
<organism evidence="2 3">
    <name type="scientific">Hordeum vulgare subsp. vulgare</name>
    <name type="common">Domesticated barley</name>
    <dbReference type="NCBI Taxonomy" id="112509"/>
    <lineage>
        <taxon>Eukaryota</taxon>
        <taxon>Viridiplantae</taxon>
        <taxon>Streptophyta</taxon>
        <taxon>Embryophyta</taxon>
        <taxon>Tracheophyta</taxon>
        <taxon>Spermatophyta</taxon>
        <taxon>Magnoliopsida</taxon>
        <taxon>Liliopsida</taxon>
        <taxon>Poales</taxon>
        <taxon>Poaceae</taxon>
        <taxon>BOP clade</taxon>
        <taxon>Pooideae</taxon>
        <taxon>Triticodae</taxon>
        <taxon>Triticeae</taxon>
        <taxon>Hordeinae</taxon>
        <taxon>Hordeum</taxon>
    </lineage>
</organism>